<keyword evidence="1" id="KW-0472">Membrane</keyword>
<name>A0A6G7Y3I7_9ACTN</name>
<dbReference type="EMBL" id="CP049865">
    <property type="protein sequence ID" value="QIK71372.1"/>
    <property type="molecule type" value="Genomic_DNA"/>
</dbReference>
<feature type="transmembrane region" description="Helical" evidence="1">
    <location>
        <begin position="89"/>
        <end position="107"/>
    </location>
</feature>
<protein>
    <submittedName>
        <fullName evidence="2">Uncharacterized protein</fullName>
    </submittedName>
</protein>
<keyword evidence="1" id="KW-1133">Transmembrane helix</keyword>
<dbReference type="Proteomes" id="UP000501058">
    <property type="component" value="Chromosome"/>
</dbReference>
<evidence type="ECO:0000313" key="3">
    <source>
        <dbReference type="Proteomes" id="UP000501058"/>
    </source>
</evidence>
<accession>A0A6G7Y3I7</accession>
<feature type="transmembrane region" description="Helical" evidence="1">
    <location>
        <begin position="174"/>
        <end position="195"/>
    </location>
</feature>
<dbReference type="Pfam" id="PF26314">
    <property type="entry name" value="MptA_B_family"/>
    <property type="match status" value="1"/>
</dbReference>
<keyword evidence="3" id="KW-1185">Reference proteome</keyword>
<organism evidence="2 3">
    <name type="scientific">Propioniciclava coleopterorum</name>
    <dbReference type="NCBI Taxonomy" id="2714937"/>
    <lineage>
        <taxon>Bacteria</taxon>
        <taxon>Bacillati</taxon>
        <taxon>Actinomycetota</taxon>
        <taxon>Actinomycetes</taxon>
        <taxon>Propionibacteriales</taxon>
        <taxon>Propionibacteriaceae</taxon>
        <taxon>Propioniciclava</taxon>
    </lineage>
</organism>
<feature type="transmembrane region" description="Helical" evidence="1">
    <location>
        <begin position="12"/>
        <end position="31"/>
    </location>
</feature>
<feature type="transmembrane region" description="Helical" evidence="1">
    <location>
        <begin position="61"/>
        <end position="77"/>
    </location>
</feature>
<evidence type="ECO:0000313" key="2">
    <source>
        <dbReference type="EMBL" id="QIK71372.1"/>
    </source>
</evidence>
<gene>
    <name evidence="2" type="ORF">G7070_02570</name>
</gene>
<dbReference type="KEGG" id="prv:G7070_02570"/>
<sequence>MDTQQRRTGLPFRVAAAAGFAASLLIAWGSAHPEFSFNRFGWLEPTVDAVGLLLPLPLDRIFIVAGVAGLCVLWWWLRPRPGVRPIDRPGLLLAVWSLPLLLCPPVLSGDAVLYADSGWIENNGGSVYRHGLGSAFGPFGESVHSLWRGHGVAYPALSLIVNQLVVAGTGNHPYWSIIALRLPAILGVVLIAACAPRIARFLTPPTRTPPAARTGGGC</sequence>
<proteinExistence type="predicted"/>
<evidence type="ECO:0000256" key="1">
    <source>
        <dbReference type="SAM" id="Phobius"/>
    </source>
</evidence>
<dbReference type="RefSeq" id="WP_166231746.1">
    <property type="nucleotide sequence ID" value="NZ_CP049865.1"/>
</dbReference>
<dbReference type="AlphaFoldDB" id="A0A6G7Y3I7"/>
<keyword evidence="1" id="KW-0812">Transmembrane</keyword>
<reference evidence="2 3" key="1">
    <citation type="submission" date="2020-03" db="EMBL/GenBank/DDBJ databases">
        <title>Propioniciclava sp. nov., isolated from Hydrophilus acuminatus.</title>
        <authorList>
            <person name="Hyun D.-W."/>
            <person name="Bae J.-W."/>
        </authorList>
    </citation>
    <scope>NUCLEOTIDE SEQUENCE [LARGE SCALE GENOMIC DNA]</scope>
    <source>
        <strain evidence="2 3">HDW11</strain>
    </source>
</reference>